<gene>
    <name evidence="1" type="ORF">KDA27_17320</name>
</gene>
<dbReference type="Proteomes" id="UP000739538">
    <property type="component" value="Unassembled WGS sequence"/>
</dbReference>
<accession>A0A956NEN1</accession>
<evidence type="ECO:0000313" key="1">
    <source>
        <dbReference type="EMBL" id="MCA9757569.1"/>
    </source>
</evidence>
<name>A0A956NEN1_UNCEI</name>
<evidence type="ECO:0000313" key="2">
    <source>
        <dbReference type="Proteomes" id="UP000739538"/>
    </source>
</evidence>
<dbReference type="EMBL" id="JAGQHS010000106">
    <property type="protein sequence ID" value="MCA9757569.1"/>
    <property type="molecule type" value="Genomic_DNA"/>
</dbReference>
<protein>
    <submittedName>
        <fullName evidence="1">Uncharacterized protein</fullName>
    </submittedName>
</protein>
<organism evidence="1 2">
    <name type="scientific">Eiseniibacteriota bacterium</name>
    <dbReference type="NCBI Taxonomy" id="2212470"/>
    <lineage>
        <taxon>Bacteria</taxon>
        <taxon>Candidatus Eiseniibacteriota</taxon>
    </lineage>
</organism>
<sequence>MRQLILGAVLVVLSIGLSRANPPALTAGVWQGFLAKADTSEVQLVSLTVTDAEWDHGLFRFSGLLDWSRLGDSDTNYRYQTEPVQLPRGTVEDGVTRISFSAARTTFSGRVLATEPLTVEGVWHEGDVQGLFVLVPRQDFPIELRRWFP</sequence>
<reference evidence="1" key="2">
    <citation type="journal article" date="2021" name="Microbiome">
        <title>Successional dynamics and alternative stable states in a saline activated sludge microbial community over 9 years.</title>
        <authorList>
            <person name="Wang Y."/>
            <person name="Ye J."/>
            <person name="Ju F."/>
            <person name="Liu L."/>
            <person name="Boyd J.A."/>
            <person name="Deng Y."/>
            <person name="Parks D.H."/>
            <person name="Jiang X."/>
            <person name="Yin X."/>
            <person name="Woodcroft B.J."/>
            <person name="Tyson G.W."/>
            <person name="Hugenholtz P."/>
            <person name="Polz M.F."/>
            <person name="Zhang T."/>
        </authorList>
    </citation>
    <scope>NUCLEOTIDE SEQUENCE</scope>
    <source>
        <strain evidence="1">HKST-UBA02</strain>
    </source>
</reference>
<reference evidence="1" key="1">
    <citation type="submission" date="2020-04" db="EMBL/GenBank/DDBJ databases">
        <authorList>
            <person name="Zhang T."/>
        </authorList>
    </citation>
    <scope>NUCLEOTIDE SEQUENCE</scope>
    <source>
        <strain evidence="1">HKST-UBA02</strain>
    </source>
</reference>
<dbReference type="AlphaFoldDB" id="A0A956NEN1"/>
<proteinExistence type="predicted"/>
<comment type="caution">
    <text evidence="1">The sequence shown here is derived from an EMBL/GenBank/DDBJ whole genome shotgun (WGS) entry which is preliminary data.</text>
</comment>